<evidence type="ECO:0000313" key="2">
    <source>
        <dbReference type="EMBL" id="GEZ85217.1"/>
    </source>
</evidence>
<reference evidence="2" key="1">
    <citation type="journal article" date="2019" name="Sci. Rep.">
        <title>Draft genome of Tanacetum cinerariifolium, the natural source of mosquito coil.</title>
        <authorList>
            <person name="Yamashiro T."/>
            <person name="Shiraishi A."/>
            <person name="Satake H."/>
            <person name="Nakayama K."/>
        </authorList>
    </citation>
    <scope>NUCLEOTIDE SEQUENCE</scope>
</reference>
<accession>A0A699ITT8</accession>
<name>A0A699ITT8_TANCI</name>
<organism evidence="2">
    <name type="scientific">Tanacetum cinerariifolium</name>
    <name type="common">Dalmatian daisy</name>
    <name type="synonym">Chrysanthemum cinerariifolium</name>
    <dbReference type="NCBI Taxonomy" id="118510"/>
    <lineage>
        <taxon>Eukaryota</taxon>
        <taxon>Viridiplantae</taxon>
        <taxon>Streptophyta</taxon>
        <taxon>Embryophyta</taxon>
        <taxon>Tracheophyta</taxon>
        <taxon>Spermatophyta</taxon>
        <taxon>Magnoliopsida</taxon>
        <taxon>eudicotyledons</taxon>
        <taxon>Gunneridae</taxon>
        <taxon>Pentapetalae</taxon>
        <taxon>asterids</taxon>
        <taxon>campanulids</taxon>
        <taxon>Asterales</taxon>
        <taxon>Asteraceae</taxon>
        <taxon>Asteroideae</taxon>
        <taxon>Anthemideae</taxon>
        <taxon>Anthemidinae</taxon>
        <taxon>Tanacetum</taxon>
    </lineage>
</organism>
<protein>
    <submittedName>
        <fullName evidence="2">Mitochondrial outer membrane protein porin 2-like</fullName>
    </submittedName>
</protein>
<dbReference type="Gene3D" id="2.40.160.10">
    <property type="entry name" value="Porin"/>
    <property type="match status" value="1"/>
</dbReference>
<sequence length="116" mass="12833">MVVWFGLVFANSVRLGFFRFFCSAPTGRADPGVVKNTGLFSDIGKKAKDLLTRDYLSDHKLSVSTTTDAGVHLRDYGSKKHTVDCVSNLTSSNTFLYLYTAPMSPLDWPPFFVAAE</sequence>
<keyword evidence="1" id="KW-0732">Signal</keyword>
<comment type="caution">
    <text evidence="2">The sequence shown here is derived from an EMBL/GenBank/DDBJ whole genome shotgun (WGS) entry which is preliminary data.</text>
</comment>
<feature type="chain" id="PRO_5025515740" evidence="1">
    <location>
        <begin position="30"/>
        <end position="116"/>
    </location>
</feature>
<dbReference type="InterPro" id="IPR023614">
    <property type="entry name" value="Porin_dom_sf"/>
</dbReference>
<feature type="signal peptide" evidence="1">
    <location>
        <begin position="1"/>
        <end position="29"/>
    </location>
</feature>
<dbReference type="InterPro" id="IPR027246">
    <property type="entry name" value="Porin_Euk/Tom40"/>
</dbReference>
<dbReference type="EMBL" id="BKCJ010332401">
    <property type="protein sequence ID" value="GEZ85217.1"/>
    <property type="molecule type" value="Genomic_DNA"/>
</dbReference>
<gene>
    <name evidence="2" type="ORF">Tci_557190</name>
</gene>
<dbReference type="GO" id="GO:0005741">
    <property type="term" value="C:mitochondrial outer membrane"/>
    <property type="evidence" value="ECO:0007669"/>
    <property type="project" value="InterPro"/>
</dbReference>
<proteinExistence type="predicted"/>
<dbReference type="AlphaFoldDB" id="A0A699ITT8"/>
<evidence type="ECO:0000256" key="1">
    <source>
        <dbReference type="SAM" id="SignalP"/>
    </source>
</evidence>
<feature type="non-terminal residue" evidence="2">
    <location>
        <position position="116"/>
    </location>
</feature>
<dbReference type="Pfam" id="PF01459">
    <property type="entry name" value="Porin_3"/>
    <property type="match status" value="1"/>
</dbReference>
<dbReference type="GO" id="GO:0055085">
    <property type="term" value="P:transmembrane transport"/>
    <property type="evidence" value="ECO:0007669"/>
    <property type="project" value="InterPro"/>
</dbReference>